<proteinExistence type="predicted"/>
<dbReference type="RefSeq" id="WP_149799376.1">
    <property type="nucleotide sequence ID" value="NZ_FNBO01000011.1"/>
</dbReference>
<dbReference type="Proteomes" id="UP000324020">
    <property type="component" value="Unassembled WGS sequence"/>
</dbReference>
<keyword evidence="4" id="KW-1185">Reference proteome</keyword>
<evidence type="ECO:0000256" key="1">
    <source>
        <dbReference type="SAM" id="MobiDB-lite"/>
    </source>
</evidence>
<dbReference type="InterPro" id="IPR057253">
    <property type="entry name" value="CoiA-like_N"/>
</dbReference>
<dbReference type="EMBL" id="FNBO01000011">
    <property type="protein sequence ID" value="SDF95349.1"/>
    <property type="molecule type" value="Genomic_DNA"/>
</dbReference>
<dbReference type="OrthoDB" id="198036at2157"/>
<evidence type="ECO:0000313" key="3">
    <source>
        <dbReference type="EMBL" id="SDF95349.1"/>
    </source>
</evidence>
<evidence type="ECO:0000259" key="2">
    <source>
        <dbReference type="Pfam" id="PF25164"/>
    </source>
</evidence>
<sequence>MPFIAVDPHDNRPRIPVSVGDDEKVKCPVCNEPLHVRDGPDIARHFYHPPESSCGGESALHLAMKSIAVDKLQQVYPDADVHIEFKTDDVPRRADVFVEFDQPSYPLGKGIAVEVQYRNDSKDLTETSARYLTGGVSVLWLFETNYEGTHPDYDDVDLPTPIPVWPYGVPHGDTADELASAATRLDLSEEEIISQLPNHTDGQLSLTEFPDPDTTSQSTTPDWELNREIHLNISLDTPGSRKLYHGWVDGQISKHMDEFADNVLAQRKDARIESRPSYISQSFRTVPGAMFDMVFRSNPLNNGSLMLKKFADETHTHSTRFNDDNVAELRMLVKEICYELSNSRGTPPCHSEIDTVLNSTLGTLSYTLSRAQSNVVVLTTYSKEKPMSVRFHSSNTPELLKFCAKVMVWHN</sequence>
<feature type="compositionally biased region" description="Low complexity" evidence="1">
    <location>
        <begin position="212"/>
        <end position="222"/>
    </location>
</feature>
<feature type="compositionally biased region" description="Polar residues" evidence="1">
    <location>
        <begin position="197"/>
        <end position="206"/>
    </location>
</feature>
<feature type="domain" description="Competence protein CoiA-like N-terminal" evidence="2">
    <location>
        <begin position="26"/>
        <end position="54"/>
    </location>
</feature>
<organism evidence="3 4">
    <name type="scientific">Halorubrum xinjiangense</name>
    <dbReference type="NCBI Taxonomy" id="261291"/>
    <lineage>
        <taxon>Archaea</taxon>
        <taxon>Methanobacteriati</taxon>
        <taxon>Methanobacteriota</taxon>
        <taxon>Stenosarchaea group</taxon>
        <taxon>Halobacteria</taxon>
        <taxon>Halobacteriales</taxon>
        <taxon>Haloferacaceae</taxon>
        <taxon>Halorubrum</taxon>
    </lineage>
</organism>
<accession>A0A1G7QBQ3</accession>
<name>A0A1G7QBQ3_9EURY</name>
<dbReference type="AlphaFoldDB" id="A0A1G7QBQ3"/>
<reference evidence="3 4" key="1">
    <citation type="submission" date="2016-10" db="EMBL/GenBank/DDBJ databases">
        <authorList>
            <person name="Varghese N."/>
            <person name="Submissions S."/>
        </authorList>
    </citation>
    <scope>NUCLEOTIDE SEQUENCE [LARGE SCALE GENOMIC DNA]</scope>
    <source>
        <strain evidence="3 4">CGMCC 1.3527</strain>
    </source>
</reference>
<evidence type="ECO:0000313" key="4">
    <source>
        <dbReference type="Proteomes" id="UP000324020"/>
    </source>
</evidence>
<gene>
    <name evidence="3" type="ORF">SAMN04488067_111101</name>
</gene>
<dbReference type="Pfam" id="PF25164">
    <property type="entry name" value="CoiA_N"/>
    <property type="match status" value="1"/>
</dbReference>
<protein>
    <submittedName>
        <fullName evidence="3">Competence protein CoiA-like family protein</fullName>
    </submittedName>
</protein>
<feature type="region of interest" description="Disordered" evidence="1">
    <location>
        <begin position="197"/>
        <end position="222"/>
    </location>
</feature>